<dbReference type="InterPro" id="IPR054221">
    <property type="entry name" value="DUF6941"/>
</dbReference>
<evidence type="ECO:0000256" key="1">
    <source>
        <dbReference type="SAM" id="MobiDB-lite"/>
    </source>
</evidence>
<dbReference type="EMBL" id="CADCTB010000114">
    <property type="protein sequence ID" value="CAA9243605.1"/>
    <property type="molecule type" value="Genomic_DNA"/>
</dbReference>
<feature type="compositionally biased region" description="Gly residues" evidence="1">
    <location>
        <begin position="147"/>
        <end position="158"/>
    </location>
</feature>
<organism evidence="2">
    <name type="scientific">uncultured Acidimicrobiales bacterium</name>
    <dbReference type="NCBI Taxonomy" id="310071"/>
    <lineage>
        <taxon>Bacteria</taxon>
        <taxon>Bacillati</taxon>
        <taxon>Actinomycetota</taxon>
        <taxon>Acidimicrobiia</taxon>
        <taxon>Acidimicrobiales</taxon>
        <taxon>environmental samples</taxon>
    </lineage>
</organism>
<evidence type="ECO:0000313" key="2">
    <source>
        <dbReference type="EMBL" id="CAA9243605.1"/>
    </source>
</evidence>
<sequence length="158" mass="16896">MKLKSAMLADAARVAENKLYVFGGQWDRVYTHSFPTTHPGLTVVLVIEVSYAEALRDHHLRVRLMRDGEPVGAEARGLINVGHAPGSTPGAPSYVPIALPFESLQFNRAGRYEWVVTLNDEPVGSIPLEVALAPGSMEQPADRGPVTGDGGPGGPWTA</sequence>
<feature type="region of interest" description="Disordered" evidence="1">
    <location>
        <begin position="136"/>
        <end position="158"/>
    </location>
</feature>
<accession>A0A6J4I7W6</accession>
<reference evidence="2" key="1">
    <citation type="submission" date="2020-02" db="EMBL/GenBank/DDBJ databases">
        <authorList>
            <person name="Meier V. D."/>
        </authorList>
    </citation>
    <scope>NUCLEOTIDE SEQUENCE</scope>
    <source>
        <strain evidence="2">AVDCRST_MAG10</strain>
    </source>
</reference>
<dbReference type="Pfam" id="PF22091">
    <property type="entry name" value="DUF6941"/>
    <property type="match status" value="1"/>
</dbReference>
<name>A0A6J4I7W6_9ACTN</name>
<gene>
    <name evidence="2" type="ORF">AVDCRST_MAG10-1814</name>
</gene>
<proteinExistence type="predicted"/>
<protein>
    <submittedName>
        <fullName evidence="2">Uncharacterized protein</fullName>
    </submittedName>
</protein>
<dbReference type="AlphaFoldDB" id="A0A6J4I7W6"/>